<dbReference type="PANTHER" id="PTHR10980">
    <property type="entry name" value="RHO GDP-DISSOCIATION INHIBITOR"/>
    <property type="match status" value="1"/>
</dbReference>
<reference evidence="5 6" key="1">
    <citation type="journal article" date="2018" name="PLoS ONE">
        <title>The draft genome of Kipferlia bialata reveals reductive genome evolution in fornicate parasites.</title>
        <authorList>
            <person name="Tanifuji G."/>
            <person name="Takabayashi S."/>
            <person name="Kume K."/>
            <person name="Takagi M."/>
            <person name="Nakayama T."/>
            <person name="Kamikawa R."/>
            <person name="Inagaki Y."/>
            <person name="Hashimoto T."/>
        </authorList>
    </citation>
    <scope>NUCLEOTIDE SEQUENCE [LARGE SCALE GENOMIC DNA]</scope>
    <source>
        <strain evidence="5">NY0173</strain>
    </source>
</reference>
<dbReference type="OrthoDB" id="1683373at2759"/>
<organism evidence="5 6">
    <name type="scientific">Kipferlia bialata</name>
    <dbReference type="NCBI Taxonomy" id="797122"/>
    <lineage>
        <taxon>Eukaryota</taxon>
        <taxon>Metamonada</taxon>
        <taxon>Carpediemonas-like organisms</taxon>
        <taxon>Kipferlia</taxon>
    </lineage>
</organism>
<name>A0A9K3GG37_9EUKA</name>
<dbReference type="GO" id="GO:0016020">
    <property type="term" value="C:membrane"/>
    <property type="evidence" value="ECO:0007669"/>
    <property type="project" value="TreeGrafter"/>
</dbReference>
<comment type="similarity">
    <text evidence="2">Belongs to the Rho GDI family.</text>
</comment>
<sequence>MAEEEYQDESGYKGATQISLQEALATDTSDESLNRYKSALVAAQDVTASPDGRRVVIEALVVHFPDGDREPETFPCATEDQLVELSNRDLLFSVQEGSTMQIEVVYKVYEDIVMGFSYLNLVYKGPARLIKQQQMIGCFAPKAESYRYTLPPVTMPSGFLLRGKYRAKTKFVDDDKNTHLEMEYTFKIVK</sequence>
<dbReference type="GO" id="GO:0005094">
    <property type="term" value="F:Rho GDP-dissociation inhibitor activity"/>
    <property type="evidence" value="ECO:0007669"/>
    <property type="project" value="InterPro"/>
</dbReference>
<gene>
    <name evidence="5" type="ORF">KIPB_001659</name>
</gene>
<evidence type="ECO:0000256" key="2">
    <source>
        <dbReference type="ARBA" id="ARBA00009758"/>
    </source>
</evidence>
<keyword evidence="6" id="KW-1185">Reference proteome</keyword>
<keyword evidence="3" id="KW-0343">GTPase activation</keyword>
<protein>
    <submittedName>
        <fullName evidence="5">Rho protein GDP-dissociation inhibitor</fullName>
    </submittedName>
</protein>
<dbReference type="InterPro" id="IPR014756">
    <property type="entry name" value="Ig_E-set"/>
</dbReference>
<dbReference type="Pfam" id="PF02115">
    <property type="entry name" value="Rho_GDI"/>
    <property type="match status" value="1"/>
</dbReference>
<accession>A0A9K3GG37</accession>
<evidence type="ECO:0000313" key="6">
    <source>
        <dbReference type="Proteomes" id="UP000265618"/>
    </source>
</evidence>
<dbReference type="GO" id="GO:0005096">
    <property type="term" value="F:GTPase activator activity"/>
    <property type="evidence" value="ECO:0007669"/>
    <property type="project" value="UniProtKB-KW"/>
</dbReference>
<proteinExistence type="inferred from homology"/>
<dbReference type="AlphaFoldDB" id="A0A9K3GG37"/>
<dbReference type="PANTHER" id="PTHR10980:SF3">
    <property type="entry name" value="LD16419P"/>
    <property type="match status" value="1"/>
</dbReference>
<evidence type="ECO:0000256" key="4">
    <source>
        <dbReference type="ARBA" id="ARBA00022490"/>
    </source>
</evidence>
<evidence type="ECO:0000256" key="3">
    <source>
        <dbReference type="ARBA" id="ARBA00022468"/>
    </source>
</evidence>
<evidence type="ECO:0000256" key="1">
    <source>
        <dbReference type="ARBA" id="ARBA00004496"/>
    </source>
</evidence>
<dbReference type="SUPFAM" id="SSF81296">
    <property type="entry name" value="E set domains"/>
    <property type="match status" value="1"/>
</dbReference>
<evidence type="ECO:0000313" key="5">
    <source>
        <dbReference type="EMBL" id="GIQ80801.1"/>
    </source>
</evidence>
<comment type="caution">
    <text evidence="5">The sequence shown here is derived from an EMBL/GenBank/DDBJ whole genome shotgun (WGS) entry which is preliminary data.</text>
</comment>
<dbReference type="Gene3D" id="2.70.50.30">
    <property type="entry name" value="Coagulation Factor XIII, subunit A, domain 1"/>
    <property type="match status" value="1"/>
</dbReference>
<dbReference type="GO" id="GO:0005829">
    <property type="term" value="C:cytosol"/>
    <property type="evidence" value="ECO:0007669"/>
    <property type="project" value="TreeGrafter"/>
</dbReference>
<dbReference type="EMBL" id="BDIP01000244">
    <property type="protein sequence ID" value="GIQ80801.1"/>
    <property type="molecule type" value="Genomic_DNA"/>
</dbReference>
<comment type="subcellular location">
    <subcellularLocation>
        <location evidence="1">Cytoplasm</location>
    </subcellularLocation>
</comment>
<dbReference type="FunFam" id="2.70.50.30:FF:000004">
    <property type="entry name" value="Rho GDP-dissociation inhibitor 1"/>
    <property type="match status" value="1"/>
</dbReference>
<keyword evidence="4" id="KW-0963">Cytoplasm</keyword>
<dbReference type="GO" id="GO:0007266">
    <property type="term" value="P:Rho protein signal transduction"/>
    <property type="evidence" value="ECO:0007669"/>
    <property type="project" value="InterPro"/>
</dbReference>
<dbReference type="InterPro" id="IPR000406">
    <property type="entry name" value="Rho_GDI"/>
</dbReference>
<dbReference type="Proteomes" id="UP000265618">
    <property type="component" value="Unassembled WGS sequence"/>
</dbReference>
<dbReference type="InterPro" id="IPR024792">
    <property type="entry name" value="RhoGDI_dom_sf"/>
</dbReference>